<evidence type="ECO:0000313" key="4">
    <source>
        <dbReference type="Proteomes" id="UP000077266"/>
    </source>
</evidence>
<feature type="region of interest" description="Disordered" evidence="1">
    <location>
        <begin position="48"/>
        <end position="70"/>
    </location>
</feature>
<feature type="transmembrane region" description="Helical" evidence="2">
    <location>
        <begin position="79"/>
        <end position="101"/>
    </location>
</feature>
<protein>
    <submittedName>
        <fullName evidence="3">Uncharacterized protein</fullName>
    </submittedName>
</protein>
<gene>
    <name evidence="3" type="ORF">EXIGLDRAFT_754380</name>
</gene>
<keyword evidence="2" id="KW-1133">Transmembrane helix</keyword>
<organism evidence="3 4">
    <name type="scientific">Exidia glandulosa HHB12029</name>
    <dbReference type="NCBI Taxonomy" id="1314781"/>
    <lineage>
        <taxon>Eukaryota</taxon>
        <taxon>Fungi</taxon>
        <taxon>Dikarya</taxon>
        <taxon>Basidiomycota</taxon>
        <taxon>Agaricomycotina</taxon>
        <taxon>Agaricomycetes</taxon>
        <taxon>Auriculariales</taxon>
        <taxon>Exidiaceae</taxon>
        <taxon>Exidia</taxon>
    </lineage>
</organism>
<name>A0A165CYT0_EXIGL</name>
<dbReference type="Proteomes" id="UP000077266">
    <property type="component" value="Unassembled WGS sequence"/>
</dbReference>
<evidence type="ECO:0000256" key="2">
    <source>
        <dbReference type="SAM" id="Phobius"/>
    </source>
</evidence>
<evidence type="ECO:0000256" key="1">
    <source>
        <dbReference type="SAM" id="MobiDB-lite"/>
    </source>
</evidence>
<proteinExistence type="predicted"/>
<feature type="region of interest" description="Disordered" evidence="1">
    <location>
        <begin position="1"/>
        <end position="33"/>
    </location>
</feature>
<dbReference type="AlphaFoldDB" id="A0A165CYT0"/>
<keyword evidence="2" id="KW-0472">Membrane</keyword>
<evidence type="ECO:0000313" key="3">
    <source>
        <dbReference type="EMBL" id="KZV83457.1"/>
    </source>
</evidence>
<feature type="compositionally biased region" description="Basic and acidic residues" evidence="1">
    <location>
        <begin position="104"/>
        <end position="120"/>
    </location>
</feature>
<feature type="region of interest" description="Disordered" evidence="1">
    <location>
        <begin position="102"/>
        <end position="134"/>
    </location>
</feature>
<keyword evidence="4" id="KW-1185">Reference proteome</keyword>
<keyword evidence="2" id="KW-0812">Transmembrane</keyword>
<accession>A0A165CYT0</accession>
<reference evidence="3 4" key="1">
    <citation type="journal article" date="2016" name="Mol. Biol. Evol.">
        <title>Comparative Genomics of Early-Diverging Mushroom-Forming Fungi Provides Insights into the Origins of Lignocellulose Decay Capabilities.</title>
        <authorList>
            <person name="Nagy L.G."/>
            <person name="Riley R."/>
            <person name="Tritt A."/>
            <person name="Adam C."/>
            <person name="Daum C."/>
            <person name="Floudas D."/>
            <person name="Sun H."/>
            <person name="Yadav J.S."/>
            <person name="Pangilinan J."/>
            <person name="Larsson K.H."/>
            <person name="Matsuura K."/>
            <person name="Barry K."/>
            <person name="Labutti K."/>
            <person name="Kuo R."/>
            <person name="Ohm R.A."/>
            <person name="Bhattacharya S.S."/>
            <person name="Shirouzu T."/>
            <person name="Yoshinaga Y."/>
            <person name="Martin F.M."/>
            <person name="Grigoriev I.V."/>
            <person name="Hibbett D.S."/>
        </authorList>
    </citation>
    <scope>NUCLEOTIDE SEQUENCE [LARGE SCALE GENOMIC DNA]</scope>
    <source>
        <strain evidence="3 4">HHB12029</strain>
    </source>
</reference>
<dbReference type="EMBL" id="KV426270">
    <property type="protein sequence ID" value="KZV83457.1"/>
    <property type="molecule type" value="Genomic_DNA"/>
</dbReference>
<dbReference type="InParanoid" id="A0A165CYT0"/>
<feature type="compositionally biased region" description="Low complexity" evidence="1">
    <location>
        <begin position="1"/>
        <end position="15"/>
    </location>
</feature>
<sequence length="134" mass="14318">MESSQPPSRSSSPASTLLVPLPEKKIQFPEGGDGAQTVHVVALPINSAKGQDLEASPGTSDPTLSEPDAVRKRSARKRLILGLLVLFALATIIGVTLALVLHPHNGDSDHKSPQDSDHRFGHPPVANEKQLDRR</sequence>